<accession>A0A0F9NLP7</accession>
<feature type="compositionally biased region" description="Basic and acidic residues" evidence="1">
    <location>
        <begin position="1"/>
        <end position="17"/>
    </location>
</feature>
<dbReference type="AlphaFoldDB" id="A0A0F9NLP7"/>
<evidence type="ECO:0000313" key="2">
    <source>
        <dbReference type="EMBL" id="KKM82252.1"/>
    </source>
</evidence>
<dbReference type="EMBL" id="LAZR01007890">
    <property type="protein sequence ID" value="KKM82252.1"/>
    <property type="molecule type" value="Genomic_DNA"/>
</dbReference>
<reference evidence="2" key="1">
    <citation type="journal article" date="2015" name="Nature">
        <title>Complex archaea that bridge the gap between prokaryotes and eukaryotes.</title>
        <authorList>
            <person name="Spang A."/>
            <person name="Saw J.H."/>
            <person name="Jorgensen S.L."/>
            <person name="Zaremba-Niedzwiedzka K."/>
            <person name="Martijn J."/>
            <person name="Lind A.E."/>
            <person name="van Eijk R."/>
            <person name="Schleper C."/>
            <person name="Guy L."/>
            <person name="Ettema T.J."/>
        </authorList>
    </citation>
    <scope>NUCLEOTIDE SEQUENCE</scope>
</reference>
<evidence type="ECO:0000256" key="1">
    <source>
        <dbReference type="SAM" id="MobiDB-lite"/>
    </source>
</evidence>
<comment type="caution">
    <text evidence="2">The sequence shown here is derived from an EMBL/GenBank/DDBJ whole genome shotgun (WGS) entry which is preliminary data.</text>
</comment>
<sequence>FDKLGREGTVSPREDHTVSGNGEAPTCATRRIREVFWSKFGQVA</sequence>
<name>A0A0F9NLP7_9ZZZZ</name>
<feature type="region of interest" description="Disordered" evidence="1">
    <location>
        <begin position="1"/>
        <end position="25"/>
    </location>
</feature>
<feature type="non-terminal residue" evidence="2">
    <location>
        <position position="1"/>
    </location>
</feature>
<organism evidence="2">
    <name type="scientific">marine sediment metagenome</name>
    <dbReference type="NCBI Taxonomy" id="412755"/>
    <lineage>
        <taxon>unclassified sequences</taxon>
        <taxon>metagenomes</taxon>
        <taxon>ecological metagenomes</taxon>
    </lineage>
</organism>
<gene>
    <name evidence="2" type="ORF">LCGC14_1321420</name>
</gene>
<proteinExistence type="predicted"/>
<protein>
    <submittedName>
        <fullName evidence="2">Uncharacterized protein</fullName>
    </submittedName>
</protein>